<dbReference type="Proteomes" id="UP001226084">
    <property type="component" value="Unassembled WGS sequence"/>
</dbReference>
<accession>A0AAP5EAY6</accession>
<dbReference type="AlphaFoldDB" id="A0AAP5EAY6"/>
<dbReference type="SUPFAM" id="SSF52038">
    <property type="entry name" value="Barstar-related"/>
    <property type="match status" value="1"/>
</dbReference>
<evidence type="ECO:0000313" key="3">
    <source>
        <dbReference type="EMBL" id="MDQ1109295.1"/>
    </source>
</evidence>
<dbReference type="Gene3D" id="3.30.370.10">
    <property type="entry name" value="Barstar-like"/>
    <property type="match status" value="1"/>
</dbReference>
<comment type="caution">
    <text evidence="3">The sequence shown here is derived from an EMBL/GenBank/DDBJ whole genome shotgun (WGS) entry which is preliminary data.</text>
</comment>
<feature type="domain" description="Barstar (barnase inhibitor)" evidence="2">
    <location>
        <begin position="8"/>
        <end position="80"/>
    </location>
</feature>
<dbReference type="RefSeq" id="WP_307107241.1">
    <property type="nucleotide sequence ID" value="NZ_JAUTAS010000001.1"/>
</dbReference>
<evidence type="ECO:0000259" key="2">
    <source>
        <dbReference type="Pfam" id="PF01337"/>
    </source>
</evidence>
<sequence length="134" mass="14848">MTTTDPLVLVLQGSAVSDIPSFYAEINRVFMASEDWQLGHSLDALDDMLYGGYGVLAGHENATLIWQDIQHARSALGEETTRAWLKAKLDGNDRFNSPVIVAQLQALDAGKGQIYFQIVMDIFSAHPRITVLQR</sequence>
<dbReference type="Pfam" id="PF01337">
    <property type="entry name" value="Barstar"/>
    <property type="match status" value="1"/>
</dbReference>
<reference evidence="3" key="1">
    <citation type="submission" date="2023-07" db="EMBL/GenBank/DDBJ databases">
        <title>Functional and genomic diversity of the sorghum phyllosphere microbiome.</title>
        <authorList>
            <person name="Shade A."/>
        </authorList>
    </citation>
    <scope>NUCLEOTIDE SEQUENCE</scope>
    <source>
        <strain evidence="3">SORGH_AS_0457</strain>
    </source>
</reference>
<gene>
    <name evidence="3" type="ORF">QE424_002454</name>
</gene>
<evidence type="ECO:0000256" key="1">
    <source>
        <dbReference type="ARBA" id="ARBA00006845"/>
    </source>
</evidence>
<evidence type="ECO:0000313" key="4">
    <source>
        <dbReference type="Proteomes" id="UP001226084"/>
    </source>
</evidence>
<dbReference type="EMBL" id="JAUTAS010000001">
    <property type="protein sequence ID" value="MDQ1109295.1"/>
    <property type="molecule type" value="Genomic_DNA"/>
</dbReference>
<dbReference type="InterPro" id="IPR000468">
    <property type="entry name" value="Barstar"/>
</dbReference>
<protein>
    <submittedName>
        <fullName evidence="3">RNAse (Barnase) inhibitor barstar</fullName>
    </submittedName>
</protein>
<dbReference type="InterPro" id="IPR035905">
    <property type="entry name" value="Barstar-like_sf"/>
</dbReference>
<name>A0AAP5EAY6_9GAMM</name>
<proteinExistence type="inferred from homology"/>
<comment type="similarity">
    <text evidence="1">Belongs to the barstar family.</text>
</comment>
<organism evidence="3 4">
    <name type="scientific">Stenotrophomonas rhizophila</name>
    <dbReference type="NCBI Taxonomy" id="216778"/>
    <lineage>
        <taxon>Bacteria</taxon>
        <taxon>Pseudomonadati</taxon>
        <taxon>Pseudomonadota</taxon>
        <taxon>Gammaproteobacteria</taxon>
        <taxon>Lysobacterales</taxon>
        <taxon>Lysobacteraceae</taxon>
        <taxon>Stenotrophomonas</taxon>
    </lineage>
</organism>